<evidence type="ECO:0000256" key="2">
    <source>
        <dbReference type="ARBA" id="ARBA00022692"/>
    </source>
</evidence>
<feature type="transmembrane region" description="Helical" evidence="7">
    <location>
        <begin position="7"/>
        <end position="27"/>
    </location>
</feature>
<dbReference type="EMBL" id="JACHET010000001">
    <property type="protein sequence ID" value="MBB6183065.1"/>
    <property type="molecule type" value="Genomic_DNA"/>
</dbReference>
<evidence type="ECO:0000313" key="9">
    <source>
        <dbReference type="EMBL" id="MBB6183065.1"/>
    </source>
</evidence>
<protein>
    <submittedName>
        <fullName evidence="9">Sterol desaturase/sphingolipid hydroxylase (Fatty acid hydroxylase superfamily)</fullName>
    </submittedName>
</protein>
<dbReference type="AlphaFoldDB" id="A0A841KDQ9"/>
<keyword evidence="2 7" id="KW-0812">Transmembrane</keyword>
<comment type="caution">
    <text evidence="9">The sequence shown here is derived from an EMBL/GenBank/DDBJ whole genome shotgun (WGS) entry which is preliminary data.</text>
</comment>
<feature type="transmembrane region" description="Helical" evidence="7">
    <location>
        <begin position="137"/>
        <end position="154"/>
    </location>
</feature>
<dbReference type="PANTHER" id="PTHR21624:SF1">
    <property type="entry name" value="ALKYLGLYCEROL MONOOXYGENASE"/>
    <property type="match status" value="1"/>
</dbReference>
<keyword evidence="4" id="KW-0560">Oxidoreductase</keyword>
<dbReference type="InterPro" id="IPR051689">
    <property type="entry name" value="Sterol_desaturase/TMEM195"/>
</dbReference>
<gene>
    <name evidence="9" type="ORF">HNQ86_000410</name>
</gene>
<comment type="subcellular location">
    <subcellularLocation>
        <location evidence="1">Endomembrane system</location>
        <topology evidence="1">Multi-pass membrane protein</topology>
    </subcellularLocation>
</comment>
<evidence type="ECO:0000256" key="7">
    <source>
        <dbReference type="SAM" id="Phobius"/>
    </source>
</evidence>
<sequence>MHDSWNLWHFAVHALAVHGIAPLLVWLHVQGMTDSPTDIATALMISAAEVACIVLLFRPLESLIPAEHWPDRRFARIDRFYTLLKYFGVLPIFVYLLFQPAVFEIGRLFGDSGSGADGPSSLISLQELLPWLRGHDVVQFVIYFALFDLVYYLIHRLQHAVPWWWALHSLHHSQRQLNCWSNDRDHYLDDLFELLIITGVSYVIGVQPVDYALLIVLGDLVQIFSHANVRVRFGKVLDKILVDPVYHRHHHMVIDPERPHLHDCNFALVFPLWDILFGTALYGEKRHPCGVDDPAIDADNEKSFLGQQWAGLQRFWNALRGRQTAADQPERLA</sequence>
<evidence type="ECO:0000256" key="6">
    <source>
        <dbReference type="ARBA" id="ARBA00023136"/>
    </source>
</evidence>
<evidence type="ECO:0000256" key="5">
    <source>
        <dbReference type="ARBA" id="ARBA00023098"/>
    </source>
</evidence>
<reference evidence="9 10" key="1">
    <citation type="submission" date="2020-08" db="EMBL/GenBank/DDBJ databases">
        <title>Genomic Encyclopedia of Type Strains, Phase IV (KMG-IV): sequencing the most valuable type-strain genomes for metagenomic binning, comparative biology and taxonomic classification.</title>
        <authorList>
            <person name="Goeker M."/>
        </authorList>
    </citation>
    <scope>NUCLEOTIDE SEQUENCE [LARGE SCALE GENOMIC DNA]</scope>
    <source>
        <strain evidence="9 10">DSM 107085</strain>
    </source>
</reference>
<dbReference type="GO" id="GO:0008610">
    <property type="term" value="P:lipid biosynthetic process"/>
    <property type="evidence" value="ECO:0007669"/>
    <property type="project" value="InterPro"/>
</dbReference>
<dbReference type="Pfam" id="PF04116">
    <property type="entry name" value="FA_hydroxylase"/>
    <property type="match status" value="1"/>
</dbReference>
<dbReference type="PANTHER" id="PTHR21624">
    <property type="entry name" value="STEROL DESATURASE-RELATED PROTEIN"/>
    <property type="match status" value="1"/>
</dbReference>
<keyword evidence="5" id="KW-0443">Lipid metabolism</keyword>
<dbReference type="GO" id="GO:0006643">
    <property type="term" value="P:membrane lipid metabolic process"/>
    <property type="evidence" value="ECO:0007669"/>
    <property type="project" value="TreeGrafter"/>
</dbReference>
<dbReference type="Proteomes" id="UP000560000">
    <property type="component" value="Unassembled WGS sequence"/>
</dbReference>
<dbReference type="GO" id="GO:0016020">
    <property type="term" value="C:membrane"/>
    <property type="evidence" value="ECO:0007669"/>
    <property type="project" value="GOC"/>
</dbReference>
<dbReference type="InterPro" id="IPR006694">
    <property type="entry name" value="Fatty_acid_hydroxylase"/>
</dbReference>
<dbReference type="GO" id="GO:0012505">
    <property type="term" value="C:endomembrane system"/>
    <property type="evidence" value="ECO:0007669"/>
    <property type="project" value="UniProtKB-SubCell"/>
</dbReference>
<evidence type="ECO:0000256" key="4">
    <source>
        <dbReference type="ARBA" id="ARBA00023002"/>
    </source>
</evidence>
<evidence type="ECO:0000256" key="1">
    <source>
        <dbReference type="ARBA" id="ARBA00004127"/>
    </source>
</evidence>
<feature type="transmembrane region" description="Helical" evidence="7">
    <location>
        <begin position="80"/>
        <end position="98"/>
    </location>
</feature>
<proteinExistence type="predicted"/>
<accession>A0A841KDQ9</accession>
<feature type="transmembrane region" description="Helical" evidence="7">
    <location>
        <begin position="39"/>
        <end position="60"/>
    </location>
</feature>
<dbReference type="GO" id="GO:0005506">
    <property type="term" value="F:iron ion binding"/>
    <property type="evidence" value="ECO:0007669"/>
    <property type="project" value="InterPro"/>
</dbReference>
<dbReference type="RefSeq" id="WP_052394884.1">
    <property type="nucleotide sequence ID" value="NZ_JACHET010000001.1"/>
</dbReference>
<evidence type="ECO:0000313" key="10">
    <source>
        <dbReference type="Proteomes" id="UP000560000"/>
    </source>
</evidence>
<evidence type="ECO:0000256" key="3">
    <source>
        <dbReference type="ARBA" id="ARBA00022989"/>
    </source>
</evidence>
<name>A0A841KDQ9_9GAMM</name>
<evidence type="ECO:0000259" key="8">
    <source>
        <dbReference type="Pfam" id="PF04116"/>
    </source>
</evidence>
<keyword evidence="3 7" id="KW-1133">Transmembrane helix</keyword>
<keyword evidence="6 7" id="KW-0472">Membrane</keyword>
<dbReference type="GO" id="GO:0050479">
    <property type="term" value="F:glyceryl-ether monooxygenase activity"/>
    <property type="evidence" value="ECO:0007669"/>
    <property type="project" value="TreeGrafter"/>
</dbReference>
<organism evidence="9 10">
    <name type="scientific">Oleiagrimonas soli</name>
    <dbReference type="NCBI Taxonomy" id="1543381"/>
    <lineage>
        <taxon>Bacteria</taxon>
        <taxon>Pseudomonadati</taxon>
        <taxon>Pseudomonadota</taxon>
        <taxon>Gammaproteobacteria</taxon>
        <taxon>Lysobacterales</taxon>
        <taxon>Rhodanobacteraceae</taxon>
        <taxon>Oleiagrimonas</taxon>
    </lineage>
</organism>
<feature type="domain" description="Fatty acid hydroxylase" evidence="8">
    <location>
        <begin position="140"/>
        <end position="279"/>
    </location>
</feature>